<dbReference type="PANTHER" id="PTHR42776:SF27">
    <property type="entry name" value="DIPEPTIDYL PEPTIDASE FAMILY MEMBER 6"/>
    <property type="match status" value="1"/>
</dbReference>
<feature type="domain" description="Peptidase S9 prolyl oligopeptidase catalytic" evidence="3">
    <location>
        <begin position="447"/>
        <end position="662"/>
    </location>
</feature>
<feature type="signal peptide" evidence="2">
    <location>
        <begin position="1"/>
        <end position="20"/>
    </location>
</feature>
<dbReference type="EMBL" id="JACHXD010000007">
    <property type="protein sequence ID" value="MBB3119739.1"/>
    <property type="molecule type" value="Genomic_DNA"/>
</dbReference>
<dbReference type="SUPFAM" id="SSF53474">
    <property type="entry name" value="alpha/beta-Hydrolases"/>
    <property type="match status" value="1"/>
</dbReference>
<comment type="caution">
    <text evidence="4">The sequence shown here is derived from an EMBL/GenBank/DDBJ whole genome shotgun (WGS) entry which is preliminary data.</text>
</comment>
<dbReference type="GO" id="GO:0004252">
    <property type="term" value="F:serine-type endopeptidase activity"/>
    <property type="evidence" value="ECO:0007669"/>
    <property type="project" value="TreeGrafter"/>
</dbReference>
<dbReference type="PANTHER" id="PTHR42776">
    <property type="entry name" value="SERINE PEPTIDASE S9 FAMILY MEMBER"/>
    <property type="match status" value="1"/>
</dbReference>
<keyword evidence="2" id="KW-0732">Signal</keyword>
<accession>A0A7W5BAW3</accession>
<dbReference type="RefSeq" id="WP_183441551.1">
    <property type="nucleotide sequence ID" value="NZ_JACHXD010000007.1"/>
</dbReference>
<keyword evidence="5" id="KW-1185">Reference proteome</keyword>
<protein>
    <submittedName>
        <fullName evidence="4">Dienelactone hydrolase</fullName>
    </submittedName>
</protein>
<proteinExistence type="predicted"/>
<gene>
    <name evidence="4" type="ORF">FHS03_002794</name>
</gene>
<evidence type="ECO:0000256" key="2">
    <source>
        <dbReference type="SAM" id="SignalP"/>
    </source>
</evidence>
<evidence type="ECO:0000256" key="1">
    <source>
        <dbReference type="ARBA" id="ARBA00022801"/>
    </source>
</evidence>
<evidence type="ECO:0000259" key="3">
    <source>
        <dbReference type="Pfam" id="PF00326"/>
    </source>
</evidence>
<organism evidence="4 5">
    <name type="scientific">Pseudoduganella violacea</name>
    <dbReference type="NCBI Taxonomy" id="1715466"/>
    <lineage>
        <taxon>Bacteria</taxon>
        <taxon>Pseudomonadati</taxon>
        <taxon>Pseudomonadota</taxon>
        <taxon>Betaproteobacteria</taxon>
        <taxon>Burkholderiales</taxon>
        <taxon>Oxalobacteraceae</taxon>
        <taxon>Telluria group</taxon>
        <taxon>Pseudoduganella</taxon>
    </lineage>
</organism>
<dbReference type="Proteomes" id="UP000541535">
    <property type="component" value="Unassembled WGS sequence"/>
</dbReference>
<dbReference type="InterPro" id="IPR001375">
    <property type="entry name" value="Peptidase_S9_cat"/>
</dbReference>
<feature type="chain" id="PRO_5031112066" evidence="2">
    <location>
        <begin position="21"/>
        <end position="678"/>
    </location>
</feature>
<dbReference type="Pfam" id="PF00326">
    <property type="entry name" value="Peptidase_S9"/>
    <property type="match status" value="1"/>
</dbReference>
<dbReference type="InterPro" id="IPR029058">
    <property type="entry name" value="AB_hydrolase_fold"/>
</dbReference>
<dbReference type="SUPFAM" id="SSF82171">
    <property type="entry name" value="DPP6 N-terminal domain-like"/>
    <property type="match status" value="1"/>
</dbReference>
<evidence type="ECO:0000313" key="4">
    <source>
        <dbReference type="EMBL" id="MBB3119739.1"/>
    </source>
</evidence>
<reference evidence="4 5" key="1">
    <citation type="submission" date="2020-08" db="EMBL/GenBank/DDBJ databases">
        <title>Genomic Encyclopedia of Type Strains, Phase III (KMG-III): the genomes of soil and plant-associated and newly described type strains.</title>
        <authorList>
            <person name="Whitman W."/>
        </authorList>
    </citation>
    <scope>NUCLEOTIDE SEQUENCE [LARGE SCALE GENOMIC DNA]</scope>
    <source>
        <strain evidence="4 5">CECT 8897</strain>
    </source>
</reference>
<dbReference type="AlphaFoldDB" id="A0A7W5BAW3"/>
<name>A0A7W5BAW3_9BURK</name>
<sequence>MNVFALLLSAVLSLPLAAQAAQPAAPVPLAAFFDNAEFGEAVLSPSGKYLAAKVGGGDQREGLVVVDLSQISLQVVARFADVDINHVQWVNEERLLFDTIDKRIGVGDVRFAPGLFAVDRDGKNFRQLANRNANFVQPSGAARLLPWHTFMMEQRGAQNSDYVYVRSQKIDGPGELRYEELLRLNTRNGHATSFGRPADTRGWMLDDKGEPRLTWGHEKGVQTIYLREQDGEKGSWRKLASFNAYGIAKQGFDPLAFGPDGTLYVVSHHAGDDKKAVHTLDLATGQVSAKPLVQLDGFDFSGHLIFGRGKLLGVRYVREARDTLWLDPEMKQMQAEIDAKLPNTINLLTVPSRPETPNVLVRAYSDRQPAVTLIYNSEAKTFNKVGDSRPQIRAAEMAGQRFLRYKARDGLEIPTLLTVPNEKEGQKLPLVVLVHGGPWVRGSSWGWDANAQFLASRGYAVLEPEFRGSTGFGGRHLQAGFKQWGLKMQDDIADGARWAIAEGIADPQRICIAGASYGGYATLMGLARNPELFKCGINWVGVTDIKLMYTGHWSAISDLSEQWKEYGMPQLIGDLEKDAEQLKATSPLLLAERIRQPLLLAYGGADQRVPIYHGTKFRDAVKAHNKEVEWVEYAEEGHGWTLPKNRIDFWGRVEKFLDRNIGAGASRPDPGPGAPQAK</sequence>
<keyword evidence="1 4" id="KW-0378">Hydrolase</keyword>
<evidence type="ECO:0000313" key="5">
    <source>
        <dbReference type="Proteomes" id="UP000541535"/>
    </source>
</evidence>
<dbReference type="Gene3D" id="3.40.50.1820">
    <property type="entry name" value="alpha/beta hydrolase"/>
    <property type="match status" value="1"/>
</dbReference>
<dbReference type="GO" id="GO:0006508">
    <property type="term" value="P:proteolysis"/>
    <property type="evidence" value="ECO:0007669"/>
    <property type="project" value="InterPro"/>
</dbReference>